<feature type="compositionally biased region" description="Basic residues" evidence="2">
    <location>
        <begin position="371"/>
        <end position="380"/>
    </location>
</feature>
<evidence type="ECO:0000256" key="2">
    <source>
        <dbReference type="SAM" id="MobiDB-lite"/>
    </source>
</evidence>
<feature type="coiled-coil region" evidence="1">
    <location>
        <begin position="195"/>
        <end position="261"/>
    </location>
</feature>
<dbReference type="InterPro" id="IPR001668">
    <property type="entry name" value="Mob_Pre"/>
</dbReference>
<evidence type="ECO:0000313" key="4">
    <source>
        <dbReference type="Proteomes" id="UP001157134"/>
    </source>
</evidence>
<protein>
    <submittedName>
        <fullName evidence="3">Plasmid recombination enzyme</fullName>
    </submittedName>
</protein>
<reference evidence="3 4" key="1">
    <citation type="submission" date="2023-03" db="EMBL/GenBank/DDBJ databases">
        <title>Thalassotalea loyana LMG 22536T draft genome sequence.</title>
        <authorList>
            <person name="Sawabe T."/>
        </authorList>
    </citation>
    <scope>NUCLEOTIDE SEQUENCE [LARGE SCALE GENOMIC DNA]</scope>
    <source>
        <strain evidence="3 4">LMG 22536</strain>
    </source>
</reference>
<keyword evidence="4" id="KW-1185">Reference proteome</keyword>
<accession>A0ABQ6HCP6</accession>
<comment type="caution">
    <text evidence="3">The sequence shown here is derived from an EMBL/GenBank/DDBJ whole genome shotgun (WGS) entry which is preliminary data.</text>
</comment>
<sequence length="389" mass="45373">MDVKTIIRQEKVKTWQQLHSIGAHNNRLKDVPNADPERHIKRLFGSSNLTKDVRELMSKHDIDYTKLRKNAVLCNHMVLSLSPEFFTKGELDYKDTFNKKSIDQFSKRAIKFLKEKYGNKLAHISIHLDESTPHIHAVVVPIYFDDKAKKHKVAAKRFFDKPLLVKMQDEYYQAFKDLPFISKYTHGSNANHKDLKTFYGELEQTKEELAEQELEAKHKVESINNINKNLKERIRGLQAERMELKNQLTQANKKIKSLTDVLEAISDYLFKFTPTLMDKLPKFAKRFLKELKINKEKQREAIIKDNRAKANIDYDLSKLTNLEQEKKEVNLSGKSFLEGKIKYEYPEGGLEKIKSGGFDLALKIEEEKRKKEGIKRKPKPTLKPNKGSM</sequence>
<dbReference type="EMBL" id="BSSV01000004">
    <property type="protein sequence ID" value="GLX85856.1"/>
    <property type="molecule type" value="Genomic_DNA"/>
</dbReference>
<dbReference type="RefSeq" id="WP_284298359.1">
    <property type="nucleotide sequence ID" value="NZ_BSSV01000004.1"/>
</dbReference>
<keyword evidence="1" id="KW-0175">Coiled coil</keyword>
<dbReference type="CDD" id="cd17242">
    <property type="entry name" value="MobM_relaxase"/>
    <property type="match status" value="1"/>
</dbReference>
<dbReference type="NCBIfam" id="NF041497">
    <property type="entry name" value="MobV"/>
    <property type="match status" value="1"/>
</dbReference>
<organism evidence="3 4">
    <name type="scientific">Thalassotalea loyana</name>
    <dbReference type="NCBI Taxonomy" id="280483"/>
    <lineage>
        <taxon>Bacteria</taxon>
        <taxon>Pseudomonadati</taxon>
        <taxon>Pseudomonadota</taxon>
        <taxon>Gammaproteobacteria</taxon>
        <taxon>Alteromonadales</taxon>
        <taxon>Colwelliaceae</taxon>
        <taxon>Thalassotalea</taxon>
    </lineage>
</organism>
<feature type="region of interest" description="Disordered" evidence="2">
    <location>
        <begin position="369"/>
        <end position="389"/>
    </location>
</feature>
<dbReference type="Gene3D" id="3.30.930.30">
    <property type="match status" value="1"/>
</dbReference>
<gene>
    <name evidence="3" type="ORF">tloyanaT_21080</name>
</gene>
<name>A0ABQ6HCP6_9GAMM</name>
<evidence type="ECO:0000256" key="1">
    <source>
        <dbReference type="SAM" id="Coils"/>
    </source>
</evidence>
<dbReference type="Proteomes" id="UP001157134">
    <property type="component" value="Unassembled WGS sequence"/>
</dbReference>
<dbReference type="Pfam" id="PF01076">
    <property type="entry name" value="Mob_Pre"/>
    <property type="match status" value="1"/>
</dbReference>
<proteinExistence type="predicted"/>
<evidence type="ECO:0000313" key="3">
    <source>
        <dbReference type="EMBL" id="GLX85856.1"/>
    </source>
</evidence>